<dbReference type="GO" id="GO:0015833">
    <property type="term" value="P:peptide transport"/>
    <property type="evidence" value="ECO:0007669"/>
    <property type="project" value="UniProtKB-KW"/>
</dbReference>
<dbReference type="PROSITE" id="PS50928">
    <property type="entry name" value="ABC_TM1"/>
    <property type="match status" value="1"/>
</dbReference>
<feature type="transmembrane region" description="Helical" evidence="9">
    <location>
        <begin position="99"/>
        <end position="122"/>
    </location>
</feature>
<comment type="caution">
    <text evidence="12">The sequence shown here is derived from an EMBL/GenBank/DDBJ whole genome shotgun (WGS) entry which is preliminary data.</text>
</comment>
<dbReference type="eggNOG" id="COG1173">
    <property type="taxonomic scope" value="Bacteria"/>
</dbReference>
<accession>K2N2P6</accession>
<dbReference type="GO" id="GO:0015031">
    <property type="term" value="P:protein transport"/>
    <property type="evidence" value="ECO:0007669"/>
    <property type="project" value="UniProtKB-KW"/>
</dbReference>
<feature type="domain" description="ABC transmembrane type-1" evidence="11">
    <location>
        <begin position="95"/>
        <end position="284"/>
    </location>
</feature>
<dbReference type="InterPro" id="IPR050366">
    <property type="entry name" value="BP-dependent_transpt_permease"/>
</dbReference>
<feature type="transmembrane region" description="Helical" evidence="9">
    <location>
        <begin position="34"/>
        <end position="57"/>
    </location>
</feature>
<evidence type="ECO:0000256" key="4">
    <source>
        <dbReference type="ARBA" id="ARBA00022692"/>
    </source>
</evidence>
<organism evidence="12 13">
    <name type="scientific">Nitratireductor pacificus pht-3B</name>
    <dbReference type="NCBI Taxonomy" id="391937"/>
    <lineage>
        <taxon>Bacteria</taxon>
        <taxon>Pseudomonadati</taxon>
        <taxon>Pseudomonadota</taxon>
        <taxon>Alphaproteobacteria</taxon>
        <taxon>Hyphomicrobiales</taxon>
        <taxon>Phyllobacteriaceae</taxon>
        <taxon>Nitratireductor</taxon>
    </lineage>
</organism>
<evidence type="ECO:0000256" key="8">
    <source>
        <dbReference type="ARBA" id="ARBA00023136"/>
    </source>
</evidence>
<dbReference type="InterPro" id="IPR025966">
    <property type="entry name" value="OppC_N"/>
</dbReference>
<dbReference type="EMBL" id="AMRM01000013">
    <property type="protein sequence ID" value="EKF18503.1"/>
    <property type="molecule type" value="Genomic_DNA"/>
</dbReference>
<dbReference type="GO" id="GO:0005886">
    <property type="term" value="C:plasma membrane"/>
    <property type="evidence" value="ECO:0007669"/>
    <property type="project" value="UniProtKB-SubCell"/>
</dbReference>
<keyword evidence="6" id="KW-0653">Protein transport</keyword>
<keyword evidence="4 9" id="KW-0812">Transmembrane</keyword>
<evidence type="ECO:0000256" key="2">
    <source>
        <dbReference type="ARBA" id="ARBA00022448"/>
    </source>
</evidence>
<evidence type="ECO:0000313" key="12">
    <source>
        <dbReference type="EMBL" id="EKF18503.1"/>
    </source>
</evidence>
<dbReference type="Pfam" id="PF00528">
    <property type="entry name" value="BPD_transp_1"/>
    <property type="match status" value="1"/>
</dbReference>
<dbReference type="STRING" id="391937.NA2_12688"/>
<evidence type="ECO:0000256" key="3">
    <source>
        <dbReference type="ARBA" id="ARBA00022475"/>
    </source>
</evidence>
<dbReference type="OrthoDB" id="9766870at2"/>
<evidence type="ECO:0000256" key="9">
    <source>
        <dbReference type="RuleBase" id="RU363032"/>
    </source>
</evidence>
<proteinExistence type="inferred from homology"/>
<feature type="transmembrane region" description="Helical" evidence="9">
    <location>
        <begin position="261"/>
        <end position="287"/>
    </location>
</feature>
<dbReference type="PANTHER" id="PTHR43386:SF1">
    <property type="entry name" value="D,D-DIPEPTIDE TRANSPORT SYSTEM PERMEASE PROTEIN DDPC-RELATED"/>
    <property type="match status" value="1"/>
</dbReference>
<evidence type="ECO:0000256" key="1">
    <source>
        <dbReference type="ARBA" id="ARBA00004651"/>
    </source>
</evidence>
<protein>
    <submittedName>
        <fullName evidence="12">Binding-protein-dependent transport system inner membrane protein</fullName>
    </submittedName>
</protein>
<evidence type="ECO:0000256" key="5">
    <source>
        <dbReference type="ARBA" id="ARBA00022856"/>
    </source>
</evidence>
<keyword evidence="7 9" id="KW-1133">Transmembrane helix</keyword>
<dbReference type="Proteomes" id="UP000006786">
    <property type="component" value="Unassembled WGS sequence"/>
</dbReference>
<comment type="subcellular location">
    <subcellularLocation>
        <location evidence="1 9">Cell membrane</location>
        <topology evidence="1 9">Multi-pass membrane protein</topology>
    </subcellularLocation>
</comment>
<evidence type="ECO:0000256" key="6">
    <source>
        <dbReference type="ARBA" id="ARBA00022927"/>
    </source>
</evidence>
<name>K2N2P6_9HYPH</name>
<keyword evidence="8 9" id="KW-0472">Membrane</keyword>
<feature type="transmembrane region" description="Helical" evidence="9">
    <location>
        <begin position="160"/>
        <end position="177"/>
    </location>
</feature>
<dbReference type="PANTHER" id="PTHR43386">
    <property type="entry name" value="OLIGOPEPTIDE TRANSPORT SYSTEM PERMEASE PROTEIN APPC"/>
    <property type="match status" value="1"/>
</dbReference>
<keyword evidence="5" id="KW-0571">Peptide transport</keyword>
<dbReference type="InterPro" id="IPR035906">
    <property type="entry name" value="MetI-like_sf"/>
</dbReference>
<dbReference type="SUPFAM" id="SSF161098">
    <property type="entry name" value="MetI-like"/>
    <property type="match status" value="1"/>
</dbReference>
<dbReference type="Gene3D" id="1.10.3720.10">
    <property type="entry name" value="MetI-like"/>
    <property type="match status" value="1"/>
</dbReference>
<feature type="transmembrane region" description="Helical" evidence="9">
    <location>
        <begin position="134"/>
        <end position="154"/>
    </location>
</feature>
<keyword evidence="3" id="KW-1003">Cell membrane</keyword>
<dbReference type="CDD" id="cd06261">
    <property type="entry name" value="TM_PBP2"/>
    <property type="match status" value="1"/>
</dbReference>
<evidence type="ECO:0000259" key="11">
    <source>
        <dbReference type="PROSITE" id="PS50928"/>
    </source>
</evidence>
<feature type="transmembrane region" description="Helical" evidence="9">
    <location>
        <begin position="208"/>
        <end position="241"/>
    </location>
</feature>
<evidence type="ECO:0000256" key="10">
    <source>
        <dbReference type="SAM" id="MobiDB-lite"/>
    </source>
</evidence>
<dbReference type="PATRIC" id="fig|391937.3.peg.2607"/>
<sequence>MSDTVHNTAHNNDKEASRPEAVAPRRLPFTSGQVLLVLGLVMLALMAVVTIFAPLIAPYDPALTSASSLAAPSAEHLLGTDSIGRDVLSRLIVGGRTTLLITSVAVFLALAAGLVLGLLSGYVGGIVDDVIMRVLDVIFAFPVFLLAIAVVAGLGPSVPNLILTIAIVYTPAMARVVRGPVLSVKQWDHVEAARSIGMSELRIVLRHVLPMVVSPIVVATSLTLAQTIFTITALSFLGLGPPPPDPNWGGMLAEARQFMELAPLTVIAPAGAIVFATLTFIVLANGLREVLDVGSVR</sequence>
<evidence type="ECO:0000313" key="13">
    <source>
        <dbReference type="Proteomes" id="UP000006786"/>
    </source>
</evidence>
<dbReference type="AlphaFoldDB" id="K2N2P6"/>
<evidence type="ECO:0000256" key="7">
    <source>
        <dbReference type="ARBA" id="ARBA00022989"/>
    </source>
</evidence>
<reference evidence="12 13" key="1">
    <citation type="journal article" date="2012" name="J. Bacteriol.">
        <title>Genome Sequence of Nitratireductor pacificus Type Strain pht-3B.</title>
        <authorList>
            <person name="Lai Q."/>
            <person name="Li G."/>
            <person name="Shao Z."/>
        </authorList>
    </citation>
    <scope>NUCLEOTIDE SEQUENCE [LARGE SCALE GENOMIC DNA]</scope>
    <source>
        <strain evidence="13">pht-3B</strain>
    </source>
</reference>
<dbReference type="RefSeq" id="WP_008597350.1">
    <property type="nucleotide sequence ID" value="NZ_AMRM01000013.1"/>
</dbReference>
<dbReference type="GO" id="GO:0055085">
    <property type="term" value="P:transmembrane transport"/>
    <property type="evidence" value="ECO:0007669"/>
    <property type="project" value="InterPro"/>
</dbReference>
<gene>
    <name evidence="12" type="ORF">NA2_12688</name>
</gene>
<comment type="similarity">
    <text evidence="9">Belongs to the binding-protein-dependent transport system permease family.</text>
</comment>
<dbReference type="Pfam" id="PF12911">
    <property type="entry name" value="OppC_N"/>
    <property type="match status" value="1"/>
</dbReference>
<keyword evidence="13" id="KW-1185">Reference proteome</keyword>
<feature type="compositionally biased region" description="Polar residues" evidence="10">
    <location>
        <begin position="1"/>
        <end position="10"/>
    </location>
</feature>
<feature type="region of interest" description="Disordered" evidence="10">
    <location>
        <begin position="1"/>
        <end position="20"/>
    </location>
</feature>
<keyword evidence="2 9" id="KW-0813">Transport</keyword>
<dbReference type="InterPro" id="IPR000515">
    <property type="entry name" value="MetI-like"/>
</dbReference>